<evidence type="ECO:0000256" key="1">
    <source>
        <dbReference type="ARBA" id="ARBA00006484"/>
    </source>
</evidence>
<evidence type="ECO:0000259" key="5">
    <source>
        <dbReference type="SMART" id="SM00822"/>
    </source>
</evidence>
<evidence type="ECO:0000256" key="3">
    <source>
        <dbReference type="RuleBase" id="RU000363"/>
    </source>
</evidence>
<dbReference type="InterPro" id="IPR057326">
    <property type="entry name" value="KR_dom"/>
</dbReference>
<dbReference type="InterPro" id="IPR002347">
    <property type="entry name" value="SDR_fam"/>
</dbReference>
<feature type="domain" description="Ketoreductase" evidence="5">
    <location>
        <begin position="11"/>
        <end position="198"/>
    </location>
</feature>
<keyword evidence="7" id="KW-1185">Reference proteome</keyword>
<dbReference type="PANTHER" id="PTHR44196">
    <property type="entry name" value="DEHYDROGENASE/REDUCTASE SDR FAMILY MEMBER 7B"/>
    <property type="match status" value="1"/>
</dbReference>
<dbReference type="SMART" id="SM00822">
    <property type="entry name" value="PKS_KR"/>
    <property type="match status" value="1"/>
</dbReference>
<dbReference type="EMBL" id="BMIQ01000011">
    <property type="protein sequence ID" value="GGE22869.1"/>
    <property type="molecule type" value="Genomic_DNA"/>
</dbReference>
<feature type="compositionally biased region" description="Basic and acidic residues" evidence="4">
    <location>
        <begin position="284"/>
        <end position="295"/>
    </location>
</feature>
<dbReference type="AlphaFoldDB" id="A0A917A1T9"/>
<sequence>MALVQKPLRDQTIVITGATSGIGLATARMAANRGARLVLASRNGEALAEVAREIAAAGGSAETVVADVASEADVARIVATALARFGTFDTFVNNAGTAVYSNLTELPLDEHRRIFETNYWGTVHGSLAAVKLFREREGGGTLINVGSVNSDFAIPYLSAYAASKHAVKGFTDALRLELLHDRAPVQVTLIKPSGIATPFPKHARSRIGAEPRVVPPLYAPELVADAILHAATYPVRDITVGGAGRAIAVATALAPNVMDRVLAAGVPPLSEKPRPPSPGDDLDTADKDGDVHEPGSRGIPFSPYTTLQKYPPSALALSALGIGILAARHLLGGRGRAGRG</sequence>
<accession>A0A917A1T9</accession>
<evidence type="ECO:0000313" key="7">
    <source>
        <dbReference type="Proteomes" id="UP000644699"/>
    </source>
</evidence>
<comment type="caution">
    <text evidence="6">The sequence shown here is derived from an EMBL/GenBank/DDBJ whole genome shotgun (WGS) entry which is preliminary data.</text>
</comment>
<dbReference type="GO" id="GO:0016020">
    <property type="term" value="C:membrane"/>
    <property type="evidence" value="ECO:0007669"/>
    <property type="project" value="TreeGrafter"/>
</dbReference>
<comment type="similarity">
    <text evidence="1 3">Belongs to the short-chain dehydrogenases/reductases (SDR) family.</text>
</comment>
<keyword evidence="2" id="KW-0560">Oxidoreductase</keyword>
<dbReference type="GO" id="GO:0016491">
    <property type="term" value="F:oxidoreductase activity"/>
    <property type="evidence" value="ECO:0007669"/>
    <property type="project" value="UniProtKB-KW"/>
</dbReference>
<proteinExistence type="inferred from homology"/>
<reference evidence="6" key="1">
    <citation type="journal article" date="2014" name="Int. J. Syst. Evol. Microbiol.">
        <title>Complete genome sequence of Corynebacterium casei LMG S-19264T (=DSM 44701T), isolated from a smear-ripened cheese.</title>
        <authorList>
            <consortium name="US DOE Joint Genome Institute (JGI-PGF)"/>
            <person name="Walter F."/>
            <person name="Albersmeier A."/>
            <person name="Kalinowski J."/>
            <person name="Ruckert C."/>
        </authorList>
    </citation>
    <scope>NUCLEOTIDE SEQUENCE</scope>
    <source>
        <strain evidence="6">CGMCC 1.15367</strain>
    </source>
</reference>
<dbReference type="InterPro" id="IPR020904">
    <property type="entry name" value="Sc_DH/Rdtase_CS"/>
</dbReference>
<dbReference type="PANTHER" id="PTHR44196:SF1">
    <property type="entry name" value="DEHYDROGENASE_REDUCTASE SDR FAMILY MEMBER 7B"/>
    <property type="match status" value="1"/>
</dbReference>
<dbReference type="Gene3D" id="3.40.50.720">
    <property type="entry name" value="NAD(P)-binding Rossmann-like Domain"/>
    <property type="match status" value="1"/>
</dbReference>
<feature type="region of interest" description="Disordered" evidence="4">
    <location>
        <begin position="266"/>
        <end position="304"/>
    </location>
</feature>
<evidence type="ECO:0000256" key="2">
    <source>
        <dbReference type="ARBA" id="ARBA00023002"/>
    </source>
</evidence>
<dbReference type="PRINTS" id="PR00081">
    <property type="entry name" value="GDHRDH"/>
</dbReference>
<dbReference type="PROSITE" id="PS00061">
    <property type="entry name" value="ADH_SHORT"/>
    <property type="match status" value="1"/>
</dbReference>
<gene>
    <name evidence="6" type="ORF">GCM10011390_47850</name>
</gene>
<reference evidence="6" key="2">
    <citation type="submission" date="2020-09" db="EMBL/GenBank/DDBJ databases">
        <authorList>
            <person name="Sun Q."/>
            <person name="Zhou Y."/>
        </authorList>
    </citation>
    <scope>NUCLEOTIDE SEQUENCE</scope>
    <source>
        <strain evidence="6">CGMCC 1.15367</strain>
    </source>
</reference>
<dbReference type="SUPFAM" id="SSF51735">
    <property type="entry name" value="NAD(P)-binding Rossmann-fold domains"/>
    <property type="match status" value="1"/>
</dbReference>
<dbReference type="Pfam" id="PF00106">
    <property type="entry name" value="adh_short"/>
    <property type="match status" value="1"/>
</dbReference>
<dbReference type="PRINTS" id="PR00080">
    <property type="entry name" value="SDRFAMILY"/>
</dbReference>
<evidence type="ECO:0000256" key="4">
    <source>
        <dbReference type="SAM" id="MobiDB-lite"/>
    </source>
</evidence>
<evidence type="ECO:0000313" key="6">
    <source>
        <dbReference type="EMBL" id="GGE22869.1"/>
    </source>
</evidence>
<dbReference type="Proteomes" id="UP000644699">
    <property type="component" value="Unassembled WGS sequence"/>
</dbReference>
<dbReference type="NCBIfam" id="NF005495">
    <property type="entry name" value="PRK07109.1"/>
    <property type="match status" value="1"/>
</dbReference>
<protein>
    <submittedName>
        <fullName evidence="6">Glucose a-dehydrogenase YxnA</fullName>
    </submittedName>
</protein>
<name>A0A917A1T9_9HYPH</name>
<organism evidence="6 7">
    <name type="scientific">Aureimonas endophytica</name>
    <dbReference type="NCBI Taxonomy" id="2027858"/>
    <lineage>
        <taxon>Bacteria</taxon>
        <taxon>Pseudomonadati</taxon>
        <taxon>Pseudomonadota</taxon>
        <taxon>Alphaproteobacteria</taxon>
        <taxon>Hyphomicrobiales</taxon>
        <taxon>Aurantimonadaceae</taxon>
        <taxon>Aureimonas</taxon>
    </lineage>
</organism>
<dbReference type="RefSeq" id="WP_188913034.1">
    <property type="nucleotide sequence ID" value="NZ_BMIQ01000011.1"/>
</dbReference>
<dbReference type="InterPro" id="IPR036291">
    <property type="entry name" value="NAD(P)-bd_dom_sf"/>
</dbReference>